<accession>A0A7S3BUG9</accession>
<dbReference type="PANTHER" id="PTHR10231">
    <property type="entry name" value="NUCLEOTIDE-SUGAR TRANSMEMBRANE TRANSPORTER"/>
    <property type="match status" value="1"/>
</dbReference>
<dbReference type="AlphaFoldDB" id="A0A7S3BUG9"/>
<dbReference type="EMBL" id="HBHY01016244">
    <property type="protein sequence ID" value="CAE0145763.1"/>
    <property type="molecule type" value="Transcribed_RNA"/>
</dbReference>
<evidence type="ECO:0000256" key="2">
    <source>
        <dbReference type="ARBA" id="ARBA00022692"/>
    </source>
</evidence>
<evidence type="ECO:0000313" key="6">
    <source>
        <dbReference type="EMBL" id="CAE0145763.1"/>
    </source>
</evidence>
<evidence type="ECO:0000256" key="1">
    <source>
        <dbReference type="ARBA" id="ARBA00004141"/>
    </source>
</evidence>
<dbReference type="Pfam" id="PF04142">
    <property type="entry name" value="Nuc_sug_transp"/>
    <property type="match status" value="1"/>
</dbReference>
<dbReference type="InterPro" id="IPR007271">
    <property type="entry name" value="Nuc_sug_transpt"/>
</dbReference>
<evidence type="ECO:0000256" key="4">
    <source>
        <dbReference type="ARBA" id="ARBA00023136"/>
    </source>
</evidence>
<sequence length="262" mass="28204">MHSTLLYGAPALLYFVNNNVAFWCMHYLDPGAYSVLVQLKIATTVVAFRVAFGATRPIGTRRWAALALLLAGCVTSQLRESLGETLAQPVVGLALVVLQCTISAVASVATEWLLKRSRQSIHLQNVQLYSFGMLFGNVALAAKGLTPLDLVRGWNAATYASLLLLSFTGLAVSFVMKWADNLIKVFATAGSMFLTTAAASVLFGSPVRPQQWVGAVVASVALYLYATNPPQSERVVRPAPLRIVTTSRSQPCSSARDTEKIP</sequence>
<feature type="transmembrane region" description="Helical" evidence="5">
    <location>
        <begin position="209"/>
        <end position="226"/>
    </location>
</feature>
<keyword evidence="4 5" id="KW-0472">Membrane</keyword>
<organism evidence="6">
    <name type="scientific">Prasinoderma singulare</name>
    <dbReference type="NCBI Taxonomy" id="676789"/>
    <lineage>
        <taxon>Eukaryota</taxon>
        <taxon>Viridiplantae</taxon>
        <taxon>Prasinodermophyta</taxon>
        <taxon>Prasinodermophyceae</taxon>
        <taxon>Prasinodermales</taxon>
        <taxon>Prasinodermaceae</taxon>
        <taxon>Prasinoderma</taxon>
    </lineage>
</organism>
<dbReference type="GO" id="GO:0015165">
    <property type="term" value="F:pyrimidine nucleotide-sugar transmembrane transporter activity"/>
    <property type="evidence" value="ECO:0007669"/>
    <property type="project" value="InterPro"/>
</dbReference>
<gene>
    <name evidence="6" type="ORF">PSIN1315_LOCUS10518</name>
</gene>
<keyword evidence="2 5" id="KW-0812">Transmembrane</keyword>
<feature type="transmembrane region" description="Helical" evidence="5">
    <location>
        <begin position="31"/>
        <end position="51"/>
    </location>
</feature>
<reference evidence="6" key="1">
    <citation type="submission" date="2021-01" db="EMBL/GenBank/DDBJ databases">
        <authorList>
            <person name="Corre E."/>
            <person name="Pelletier E."/>
            <person name="Niang G."/>
            <person name="Scheremetjew M."/>
            <person name="Finn R."/>
            <person name="Kale V."/>
            <person name="Holt S."/>
            <person name="Cochrane G."/>
            <person name="Meng A."/>
            <person name="Brown T."/>
            <person name="Cohen L."/>
        </authorList>
    </citation>
    <scope>NUCLEOTIDE SEQUENCE</scope>
    <source>
        <strain evidence="6">RCC927</strain>
    </source>
</reference>
<evidence type="ECO:0000256" key="5">
    <source>
        <dbReference type="SAM" id="Phobius"/>
    </source>
</evidence>
<feature type="transmembrane region" description="Helical" evidence="5">
    <location>
        <begin position="126"/>
        <end position="145"/>
    </location>
</feature>
<proteinExistence type="predicted"/>
<evidence type="ECO:0000256" key="3">
    <source>
        <dbReference type="ARBA" id="ARBA00022989"/>
    </source>
</evidence>
<keyword evidence="3 5" id="KW-1133">Transmembrane helix</keyword>
<feature type="transmembrane region" description="Helical" evidence="5">
    <location>
        <begin position="182"/>
        <end position="203"/>
    </location>
</feature>
<dbReference type="NCBIfam" id="TIGR00803">
    <property type="entry name" value="nst"/>
    <property type="match status" value="1"/>
</dbReference>
<evidence type="ECO:0008006" key="7">
    <source>
        <dbReference type="Google" id="ProtNLM"/>
    </source>
</evidence>
<name>A0A7S3BUG9_9VIRI</name>
<dbReference type="GO" id="GO:0000139">
    <property type="term" value="C:Golgi membrane"/>
    <property type="evidence" value="ECO:0007669"/>
    <property type="project" value="InterPro"/>
</dbReference>
<feature type="transmembrane region" description="Helical" evidence="5">
    <location>
        <begin position="157"/>
        <end position="175"/>
    </location>
</feature>
<comment type="subcellular location">
    <subcellularLocation>
        <location evidence="1">Membrane</location>
        <topology evidence="1">Multi-pass membrane protein</topology>
    </subcellularLocation>
</comment>
<protein>
    <recommendedName>
        <fullName evidence="7">UDP-galactose transporter</fullName>
    </recommendedName>
</protein>